<feature type="compositionally biased region" description="Basic and acidic residues" evidence="1">
    <location>
        <begin position="73"/>
        <end position="82"/>
    </location>
</feature>
<feature type="compositionally biased region" description="Basic and acidic residues" evidence="1">
    <location>
        <begin position="33"/>
        <end position="43"/>
    </location>
</feature>
<organism evidence="2 3">
    <name type="scientific">Adineta ricciae</name>
    <name type="common">Rotifer</name>
    <dbReference type="NCBI Taxonomy" id="249248"/>
    <lineage>
        <taxon>Eukaryota</taxon>
        <taxon>Metazoa</taxon>
        <taxon>Spiralia</taxon>
        <taxon>Gnathifera</taxon>
        <taxon>Rotifera</taxon>
        <taxon>Eurotatoria</taxon>
        <taxon>Bdelloidea</taxon>
        <taxon>Adinetida</taxon>
        <taxon>Adinetidae</taxon>
        <taxon>Adineta</taxon>
    </lineage>
</organism>
<feature type="compositionally biased region" description="Polar residues" evidence="1">
    <location>
        <begin position="18"/>
        <end position="31"/>
    </location>
</feature>
<reference evidence="2" key="1">
    <citation type="submission" date="2021-02" db="EMBL/GenBank/DDBJ databases">
        <authorList>
            <person name="Nowell W R."/>
        </authorList>
    </citation>
    <scope>NUCLEOTIDE SEQUENCE</scope>
</reference>
<evidence type="ECO:0000256" key="1">
    <source>
        <dbReference type="SAM" id="MobiDB-lite"/>
    </source>
</evidence>
<gene>
    <name evidence="2" type="ORF">EDS130_LOCUS15678</name>
</gene>
<dbReference type="AlphaFoldDB" id="A0A814HZP6"/>
<proteinExistence type="predicted"/>
<sequence length="109" mass="12953">MRRHSLDTNSIRQQIKSIFTSPSRKIRNLTNQHHHEQHHESLRHPHRHSRRFSVPDKKSSEKIDLNNDLGTINEKKREKREQGGSTTLLNKDHQDGVSTYMHIYVKSNR</sequence>
<feature type="compositionally biased region" description="Basic and acidic residues" evidence="1">
    <location>
        <begin position="53"/>
        <end position="65"/>
    </location>
</feature>
<dbReference type="OrthoDB" id="9995668at2759"/>
<feature type="region of interest" description="Disordered" evidence="1">
    <location>
        <begin position="18"/>
        <end position="93"/>
    </location>
</feature>
<dbReference type="EMBL" id="CAJNOJ010000067">
    <property type="protein sequence ID" value="CAF1016843.1"/>
    <property type="molecule type" value="Genomic_DNA"/>
</dbReference>
<protein>
    <submittedName>
        <fullName evidence="2">Uncharacterized protein</fullName>
    </submittedName>
</protein>
<evidence type="ECO:0000313" key="2">
    <source>
        <dbReference type="EMBL" id="CAF1016843.1"/>
    </source>
</evidence>
<name>A0A814HZP6_ADIRI</name>
<evidence type="ECO:0000313" key="3">
    <source>
        <dbReference type="Proteomes" id="UP000663852"/>
    </source>
</evidence>
<accession>A0A814HZP6</accession>
<comment type="caution">
    <text evidence="2">The sequence shown here is derived from an EMBL/GenBank/DDBJ whole genome shotgun (WGS) entry which is preliminary data.</text>
</comment>
<dbReference type="Proteomes" id="UP000663852">
    <property type="component" value="Unassembled WGS sequence"/>
</dbReference>